<evidence type="ECO:0000313" key="2">
    <source>
        <dbReference type="Proteomes" id="UP001497516"/>
    </source>
</evidence>
<reference evidence="1 2" key="1">
    <citation type="submission" date="2024-04" db="EMBL/GenBank/DDBJ databases">
        <authorList>
            <person name="Fracassetti M."/>
        </authorList>
    </citation>
    <scope>NUCLEOTIDE SEQUENCE [LARGE SCALE GENOMIC DNA]</scope>
</reference>
<accession>A0AAV2D295</accession>
<protein>
    <submittedName>
        <fullName evidence="1">Uncharacterized protein</fullName>
    </submittedName>
</protein>
<dbReference type="AlphaFoldDB" id="A0AAV2D295"/>
<name>A0AAV2D295_9ROSI</name>
<keyword evidence="2" id="KW-1185">Reference proteome</keyword>
<proteinExistence type="predicted"/>
<dbReference type="EMBL" id="OZ034814">
    <property type="protein sequence ID" value="CAL1363664.1"/>
    <property type="molecule type" value="Genomic_DNA"/>
</dbReference>
<sequence>MSAFKLQSDNQFLRTHKGHPDVVFVYEYMDDPNVFETIHASDSRWNAPSAVGHPAALEVFGVTIGGAKLKELAKDLTLTDPSTGQTFHLIVNRQGLCFVYVASQPIVRLRINDHFGWSKYGVKPRISTIWSVWDMSNGAVLVAPPPTEDDAADGGEKYSALNESWKKVLEEKDKWMEEKESLLRKSLAEKEKEVIALKAVVKALSSDE</sequence>
<dbReference type="Proteomes" id="UP001497516">
    <property type="component" value="Chromosome 10"/>
</dbReference>
<gene>
    <name evidence="1" type="ORF">LTRI10_LOCUS10023</name>
</gene>
<evidence type="ECO:0000313" key="1">
    <source>
        <dbReference type="EMBL" id="CAL1363664.1"/>
    </source>
</evidence>
<organism evidence="1 2">
    <name type="scientific">Linum trigynum</name>
    <dbReference type="NCBI Taxonomy" id="586398"/>
    <lineage>
        <taxon>Eukaryota</taxon>
        <taxon>Viridiplantae</taxon>
        <taxon>Streptophyta</taxon>
        <taxon>Embryophyta</taxon>
        <taxon>Tracheophyta</taxon>
        <taxon>Spermatophyta</taxon>
        <taxon>Magnoliopsida</taxon>
        <taxon>eudicotyledons</taxon>
        <taxon>Gunneridae</taxon>
        <taxon>Pentapetalae</taxon>
        <taxon>rosids</taxon>
        <taxon>fabids</taxon>
        <taxon>Malpighiales</taxon>
        <taxon>Linaceae</taxon>
        <taxon>Linum</taxon>
    </lineage>
</organism>